<sequence length="318" mass="36692">MDPIEDDDPNQEQTDPDNSEEEEEEETDDEQSNNHEAVRMYMFGHSLVDIEIENSPRKDEGKIGYWIYLLSQQNNQSFTYTGQWGFLGGHAGSLPPISAWGSEIIPSVWDSDLAPFSDANFNSILITPGNFMQWRPANTPDPNDNNHSLLTKTEILMDWTNTQEEDGMKFYIYENWPDMAPFLTNEQFPATAQQFSNYNNHTMGEFHDWWLEYYDFIRSSRPDAHVKLIPVGSIISKIFENHLDTTIPSSELYVDDAPHGTATIYFLAGLTSYMGIYNTKAPSNFNVPDTIHSEVRDNYNDIVDFIWNELNQFYNSQD</sequence>
<evidence type="ECO:0000313" key="3">
    <source>
        <dbReference type="Proteomes" id="UP000323930"/>
    </source>
</evidence>
<gene>
    <name evidence="2" type="ORF">FUA24_05650</name>
</gene>
<organism evidence="2 3">
    <name type="scientific">Seonamhaeicola marinus</name>
    <dbReference type="NCBI Taxonomy" id="1912246"/>
    <lineage>
        <taxon>Bacteria</taxon>
        <taxon>Pseudomonadati</taxon>
        <taxon>Bacteroidota</taxon>
        <taxon>Flavobacteriia</taxon>
        <taxon>Flavobacteriales</taxon>
        <taxon>Flavobacteriaceae</taxon>
    </lineage>
</organism>
<keyword evidence="3" id="KW-1185">Reference proteome</keyword>
<feature type="compositionally biased region" description="Acidic residues" evidence="1">
    <location>
        <begin position="1"/>
        <end position="31"/>
    </location>
</feature>
<protein>
    <submittedName>
        <fullName evidence="2">T9SS C-terminal target domain-containing protein</fullName>
    </submittedName>
</protein>
<feature type="region of interest" description="Disordered" evidence="1">
    <location>
        <begin position="1"/>
        <end position="35"/>
    </location>
</feature>
<dbReference type="AlphaFoldDB" id="A0A5D0IP39"/>
<evidence type="ECO:0000256" key="1">
    <source>
        <dbReference type="SAM" id="MobiDB-lite"/>
    </source>
</evidence>
<name>A0A5D0IP39_9FLAO</name>
<dbReference type="EMBL" id="VSDQ01000409">
    <property type="protein sequence ID" value="TYA84137.1"/>
    <property type="molecule type" value="Genomic_DNA"/>
</dbReference>
<proteinExistence type="predicted"/>
<comment type="caution">
    <text evidence="2">The sequence shown here is derived from an EMBL/GenBank/DDBJ whole genome shotgun (WGS) entry which is preliminary data.</text>
</comment>
<reference evidence="2 3" key="1">
    <citation type="submission" date="2019-08" db="EMBL/GenBank/DDBJ databases">
        <title>Seonamhaeicola sediminis sp. nov., isolated from marine sediment.</title>
        <authorList>
            <person name="Cao W.R."/>
        </authorList>
    </citation>
    <scope>NUCLEOTIDE SEQUENCE [LARGE SCALE GENOMIC DNA]</scope>
    <source>
        <strain evidence="2 3">B011</strain>
    </source>
</reference>
<dbReference type="RefSeq" id="WP_148540439.1">
    <property type="nucleotide sequence ID" value="NZ_VSDQ01000409.1"/>
</dbReference>
<dbReference type="OrthoDB" id="7783360at2"/>
<dbReference type="Proteomes" id="UP000323930">
    <property type="component" value="Unassembled WGS sequence"/>
</dbReference>
<accession>A0A5D0IP39</accession>
<evidence type="ECO:0000313" key="2">
    <source>
        <dbReference type="EMBL" id="TYA84137.1"/>
    </source>
</evidence>